<dbReference type="InterPro" id="IPR053235">
    <property type="entry name" value="Ser_Thr_kinase"/>
</dbReference>
<dbReference type="GO" id="GO:0005524">
    <property type="term" value="F:ATP binding"/>
    <property type="evidence" value="ECO:0007669"/>
    <property type="project" value="UniProtKB-KW"/>
</dbReference>
<evidence type="ECO:0000313" key="10">
    <source>
        <dbReference type="EMBL" id="QDL53584.1"/>
    </source>
</evidence>
<organism evidence="10 11">
    <name type="scientific">Rhodoferax aquaticus</name>
    <dbReference type="NCBI Taxonomy" id="2527691"/>
    <lineage>
        <taxon>Bacteria</taxon>
        <taxon>Pseudomonadati</taxon>
        <taxon>Pseudomonadota</taxon>
        <taxon>Betaproteobacteria</taxon>
        <taxon>Burkholderiales</taxon>
        <taxon>Comamonadaceae</taxon>
        <taxon>Rhodoferax</taxon>
    </lineage>
</organism>
<dbReference type="CDD" id="cd14014">
    <property type="entry name" value="STKc_PknB_like"/>
    <property type="match status" value="1"/>
</dbReference>
<keyword evidence="6" id="KW-0067">ATP-binding</keyword>
<evidence type="ECO:0000256" key="3">
    <source>
        <dbReference type="ARBA" id="ARBA00022679"/>
    </source>
</evidence>
<comment type="catalytic activity">
    <reaction evidence="7">
        <text>L-threonyl-[protein] + ATP = O-phospho-L-threonyl-[protein] + ADP + H(+)</text>
        <dbReference type="Rhea" id="RHEA:46608"/>
        <dbReference type="Rhea" id="RHEA-COMP:11060"/>
        <dbReference type="Rhea" id="RHEA-COMP:11605"/>
        <dbReference type="ChEBI" id="CHEBI:15378"/>
        <dbReference type="ChEBI" id="CHEBI:30013"/>
        <dbReference type="ChEBI" id="CHEBI:30616"/>
        <dbReference type="ChEBI" id="CHEBI:61977"/>
        <dbReference type="ChEBI" id="CHEBI:456216"/>
        <dbReference type="EC" id="2.7.11.1"/>
    </reaction>
</comment>
<dbReference type="PROSITE" id="PS50011">
    <property type="entry name" value="PROTEIN_KINASE_DOM"/>
    <property type="match status" value="1"/>
</dbReference>
<keyword evidence="4" id="KW-0547">Nucleotide-binding</keyword>
<dbReference type="Gene3D" id="1.10.510.10">
    <property type="entry name" value="Transferase(Phosphotransferase) domain 1"/>
    <property type="match status" value="1"/>
</dbReference>
<dbReference type="PANTHER" id="PTHR24361:SF433">
    <property type="entry name" value="PROTEIN KINASE DOMAIN-CONTAINING PROTEIN"/>
    <property type="match status" value="1"/>
</dbReference>
<feature type="domain" description="Protein kinase" evidence="9">
    <location>
        <begin position="18"/>
        <end position="293"/>
    </location>
</feature>
<dbReference type="GO" id="GO:0005737">
    <property type="term" value="C:cytoplasm"/>
    <property type="evidence" value="ECO:0007669"/>
    <property type="project" value="TreeGrafter"/>
</dbReference>
<dbReference type="InterPro" id="IPR008271">
    <property type="entry name" value="Ser/Thr_kinase_AS"/>
</dbReference>
<protein>
    <recommendedName>
        <fullName evidence="1">non-specific serine/threonine protein kinase</fullName>
        <ecNumber evidence="1">2.7.11.1</ecNumber>
    </recommendedName>
</protein>
<evidence type="ECO:0000256" key="8">
    <source>
        <dbReference type="ARBA" id="ARBA00048679"/>
    </source>
</evidence>
<dbReference type="Proteomes" id="UP000317365">
    <property type="component" value="Chromosome"/>
</dbReference>
<evidence type="ECO:0000256" key="1">
    <source>
        <dbReference type="ARBA" id="ARBA00012513"/>
    </source>
</evidence>
<dbReference type="GO" id="GO:0004674">
    <property type="term" value="F:protein serine/threonine kinase activity"/>
    <property type="evidence" value="ECO:0007669"/>
    <property type="project" value="UniProtKB-KW"/>
</dbReference>
<accession>A0A515ELS9</accession>
<dbReference type="PROSITE" id="PS00108">
    <property type="entry name" value="PROTEIN_KINASE_ST"/>
    <property type="match status" value="1"/>
</dbReference>
<dbReference type="RefSeq" id="WP_142809613.1">
    <property type="nucleotide sequence ID" value="NZ_CP036282.1"/>
</dbReference>
<evidence type="ECO:0000259" key="9">
    <source>
        <dbReference type="PROSITE" id="PS50011"/>
    </source>
</evidence>
<dbReference type="InterPro" id="IPR000719">
    <property type="entry name" value="Prot_kinase_dom"/>
</dbReference>
<dbReference type="SMART" id="SM00220">
    <property type="entry name" value="S_TKc"/>
    <property type="match status" value="1"/>
</dbReference>
<evidence type="ECO:0000256" key="5">
    <source>
        <dbReference type="ARBA" id="ARBA00022777"/>
    </source>
</evidence>
<dbReference type="Gene3D" id="3.30.200.20">
    <property type="entry name" value="Phosphorylase Kinase, domain 1"/>
    <property type="match status" value="1"/>
</dbReference>
<evidence type="ECO:0000256" key="4">
    <source>
        <dbReference type="ARBA" id="ARBA00022741"/>
    </source>
</evidence>
<gene>
    <name evidence="10" type="ORF">EXZ61_05000</name>
</gene>
<comment type="catalytic activity">
    <reaction evidence="8">
        <text>L-seryl-[protein] + ATP = O-phospho-L-seryl-[protein] + ADP + H(+)</text>
        <dbReference type="Rhea" id="RHEA:17989"/>
        <dbReference type="Rhea" id="RHEA-COMP:9863"/>
        <dbReference type="Rhea" id="RHEA-COMP:11604"/>
        <dbReference type="ChEBI" id="CHEBI:15378"/>
        <dbReference type="ChEBI" id="CHEBI:29999"/>
        <dbReference type="ChEBI" id="CHEBI:30616"/>
        <dbReference type="ChEBI" id="CHEBI:83421"/>
        <dbReference type="ChEBI" id="CHEBI:456216"/>
        <dbReference type="EC" id="2.7.11.1"/>
    </reaction>
</comment>
<name>A0A515ELS9_9BURK</name>
<dbReference type="Pfam" id="PF00069">
    <property type="entry name" value="Pkinase"/>
    <property type="match status" value="1"/>
</dbReference>
<keyword evidence="2 10" id="KW-0723">Serine/threonine-protein kinase</keyword>
<evidence type="ECO:0000256" key="6">
    <source>
        <dbReference type="ARBA" id="ARBA00022840"/>
    </source>
</evidence>
<reference evidence="11" key="1">
    <citation type="submission" date="2019-02" db="EMBL/GenBank/DDBJ databases">
        <title>Complete genome sequence of Rhodoferax sp. Gr-4.</title>
        <authorList>
            <person name="Jin L."/>
        </authorList>
    </citation>
    <scope>NUCLEOTIDE SEQUENCE [LARGE SCALE GENOMIC DNA]</scope>
    <source>
        <strain evidence="11">Gr-4</strain>
    </source>
</reference>
<evidence type="ECO:0000256" key="2">
    <source>
        <dbReference type="ARBA" id="ARBA00022527"/>
    </source>
</evidence>
<proteinExistence type="predicted"/>
<keyword evidence="11" id="KW-1185">Reference proteome</keyword>
<dbReference type="InterPro" id="IPR011009">
    <property type="entry name" value="Kinase-like_dom_sf"/>
</dbReference>
<reference evidence="11" key="2">
    <citation type="journal article" date="2020" name="Int. J. Syst. Evol. Microbiol.">
        <title>Genomic insights into a novel species Rhodoferax aquaticus sp. nov., isolated from freshwater.</title>
        <authorList>
            <person name="Li T."/>
            <person name="Zhuo Y."/>
            <person name="Jin C.Z."/>
            <person name="Wu X."/>
            <person name="Ko S.R."/>
            <person name="Jin F.J."/>
            <person name="Ahn C.Y."/>
            <person name="Oh H.M."/>
            <person name="Lee H.G."/>
            <person name="Jin L."/>
        </authorList>
    </citation>
    <scope>NUCLEOTIDE SEQUENCE [LARGE SCALE GENOMIC DNA]</scope>
    <source>
        <strain evidence="11">Gr-4</strain>
    </source>
</reference>
<dbReference type="KEGG" id="rhg:EXZ61_05000"/>
<keyword evidence="5 10" id="KW-0418">Kinase</keyword>
<dbReference type="SUPFAM" id="SSF56112">
    <property type="entry name" value="Protein kinase-like (PK-like)"/>
    <property type="match status" value="1"/>
</dbReference>
<dbReference type="EC" id="2.7.11.1" evidence="1"/>
<evidence type="ECO:0000313" key="11">
    <source>
        <dbReference type="Proteomes" id="UP000317365"/>
    </source>
</evidence>
<dbReference type="EMBL" id="CP036282">
    <property type="protein sequence ID" value="QDL53584.1"/>
    <property type="molecule type" value="Genomic_DNA"/>
</dbReference>
<evidence type="ECO:0000256" key="7">
    <source>
        <dbReference type="ARBA" id="ARBA00047899"/>
    </source>
</evidence>
<dbReference type="PANTHER" id="PTHR24361">
    <property type="entry name" value="MITOGEN-ACTIVATED KINASE KINASE KINASE"/>
    <property type="match status" value="1"/>
</dbReference>
<sequence length="335" mass="37554">MSKVKPAPLPPDSVIGGYRIVRKVAAGGFGLVYLALDSDGQQVAVKEYLPSSLASRAPGELLPKVAPEKLSLYRLGLKSFFEEGRSLAQISHPSVVSVLNFFRENETVYMVMNYLEGWALQDFIVTARDLKQSKVFRESTIRSLFDEILRGLRIVHQHKMLHLDIKPANVFITDDNRSVLIDFGAAREVLSKEGNFIRPMYTPGFAAPEMYRRDAPMGPWTDIYAIGACIYACMQGYPPNEAPQRLEKDRIGTALARLRGVYSDNLIEVVEWCMSLDPLSRPQSVFALQKELSREGERRYTKLSVGEKVRMQFDTIVADTKKTVQGGLGRGEKSS</sequence>
<keyword evidence="3" id="KW-0808">Transferase</keyword>
<dbReference type="AlphaFoldDB" id="A0A515ELS9"/>